<feature type="region of interest" description="Disordered" evidence="1">
    <location>
        <begin position="139"/>
        <end position="182"/>
    </location>
</feature>
<dbReference type="OrthoDB" id="9980630at2759"/>
<reference evidence="2" key="1">
    <citation type="thesis" date="2021" institute="BYU ScholarsArchive" country="Provo, UT, USA">
        <title>Applications of and Algorithms for Genome Assembly and Genomic Analyses with an Emphasis on Marine Teleosts.</title>
        <authorList>
            <person name="Pickett B.D."/>
        </authorList>
    </citation>
    <scope>NUCLEOTIDE SEQUENCE</scope>
    <source>
        <strain evidence="2">HI-2016</strain>
    </source>
</reference>
<gene>
    <name evidence="2" type="ORF">JZ751_011545</name>
</gene>
<keyword evidence="3" id="KW-1185">Reference proteome</keyword>
<feature type="region of interest" description="Disordered" evidence="1">
    <location>
        <begin position="345"/>
        <end position="417"/>
    </location>
</feature>
<feature type="non-terminal residue" evidence="2">
    <location>
        <position position="1"/>
    </location>
</feature>
<evidence type="ECO:0000313" key="2">
    <source>
        <dbReference type="EMBL" id="KAG9333476.1"/>
    </source>
</evidence>
<dbReference type="Proteomes" id="UP000824540">
    <property type="component" value="Unassembled WGS sequence"/>
</dbReference>
<feature type="compositionally biased region" description="Polar residues" evidence="1">
    <location>
        <begin position="24"/>
        <end position="42"/>
    </location>
</feature>
<proteinExistence type="predicted"/>
<feature type="compositionally biased region" description="Basic and acidic residues" evidence="1">
    <location>
        <begin position="372"/>
        <end position="397"/>
    </location>
</feature>
<name>A0A8T2N0S7_9TELE</name>
<evidence type="ECO:0000313" key="3">
    <source>
        <dbReference type="Proteomes" id="UP000824540"/>
    </source>
</evidence>
<organism evidence="2 3">
    <name type="scientific">Albula glossodonta</name>
    <name type="common">roundjaw bonefish</name>
    <dbReference type="NCBI Taxonomy" id="121402"/>
    <lineage>
        <taxon>Eukaryota</taxon>
        <taxon>Metazoa</taxon>
        <taxon>Chordata</taxon>
        <taxon>Craniata</taxon>
        <taxon>Vertebrata</taxon>
        <taxon>Euteleostomi</taxon>
        <taxon>Actinopterygii</taxon>
        <taxon>Neopterygii</taxon>
        <taxon>Teleostei</taxon>
        <taxon>Albuliformes</taxon>
        <taxon>Albulidae</taxon>
        <taxon>Albula</taxon>
    </lineage>
</organism>
<comment type="caution">
    <text evidence="2">The sequence shown here is derived from an EMBL/GenBank/DDBJ whole genome shotgun (WGS) entry which is preliminary data.</text>
</comment>
<sequence>MRRVKPQMDEQVETDMPLFDEGNSRGQIVTSSHIPSSWSTPYLSHRSCESGYTRVSRDPLAGPDSPPPEPQAHVPNVGMVGKKELSGFVHNMPTIETLGEGWDDPRRFRTSYNSNFGRAAGSAMTEAGTRPVILGLGTALPQPGRHPLQESGYARGTRSSPAWNIPLTSGPDTRSPNTSSLTNQQIIGRKESSGFVSNMPNIQSLGTPWVDPRQFLTHYQSTAGSAPVPVTRWLRLGSSPSHQGNRAWLQSQSPGGSGLAPVLVTGGLGLGSSPGHWGAWVQSRSLRGSGLAPVPVTGGLGSSPGYWGAPAEVQSQSLPCSSEGVSQPGRVLIESGIAQYQDPAVEGDAEGQVEGRQQQQGPEALQQQGHQPHLEHLILRHPLLDSHEQHQLNDGRSSKQLAEGVDEKVKGQQGQLD</sequence>
<dbReference type="EMBL" id="JAFBMS010000198">
    <property type="protein sequence ID" value="KAG9333476.1"/>
    <property type="molecule type" value="Genomic_DNA"/>
</dbReference>
<evidence type="ECO:0000256" key="1">
    <source>
        <dbReference type="SAM" id="MobiDB-lite"/>
    </source>
</evidence>
<feature type="compositionally biased region" description="Polar residues" evidence="1">
    <location>
        <begin position="157"/>
        <end position="182"/>
    </location>
</feature>
<protein>
    <submittedName>
        <fullName evidence="2">Uncharacterized protein</fullName>
    </submittedName>
</protein>
<dbReference type="AlphaFoldDB" id="A0A8T2N0S7"/>
<accession>A0A8T2N0S7</accession>
<feature type="region of interest" description="Disordered" evidence="1">
    <location>
        <begin position="1"/>
        <end position="76"/>
    </location>
</feature>
<feature type="compositionally biased region" description="Low complexity" evidence="1">
    <location>
        <begin position="352"/>
        <end position="371"/>
    </location>
</feature>